<dbReference type="Pfam" id="PF18156">
    <property type="entry name" value="pPIWI_RE_Y"/>
    <property type="match status" value="1"/>
</dbReference>
<evidence type="ECO:0000259" key="1">
    <source>
        <dbReference type="Pfam" id="PF18154"/>
    </source>
</evidence>
<proteinExistence type="predicted"/>
<reference evidence="3" key="2">
    <citation type="journal article" date="2022" name="Microbiol. Resour. Announc.">
        <title>Metagenome Sequencing to Explore Phylogenomics of Terrestrial Cyanobacteria.</title>
        <authorList>
            <person name="Ward R.D."/>
            <person name="Stajich J.E."/>
            <person name="Johansen J.R."/>
            <person name="Huntemann M."/>
            <person name="Clum A."/>
            <person name="Foster B."/>
            <person name="Foster B."/>
            <person name="Roux S."/>
            <person name="Palaniappan K."/>
            <person name="Varghese N."/>
            <person name="Mukherjee S."/>
            <person name="Reddy T.B.K."/>
            <person name="Daum C."/>
            <person name="Copeland A."/>
            <person name="Chen I.A."/>
            <person name="Ivanova N.N."/>
            <person name="Kyrpides N.C."/>
            <person name="Shapiro N."/>
            <person name="Eloe-Fadrosh E.A."/>
            <person name="Pietrasiak N."/>
        </authorList>
    </citation>
    <scope>NUCLEOTIDE SEQUENCE</scope>
    <source>
        <strain evidence="3">CPER-KK1</strain>
    </source>
</reference>
<dbReference type="Proteomes" id="UP000753908">
    <property type="component" value="Unassembled WGS sequence"/>
</dbReference>
<dbReference type="InterPro" id="IPR040828">
    <property type="entry name" value="pPIWI_RE_REase"/>
</dbReference>
<name>A0A951UEF3_9CYAN</name>
<sequence>MVILDLLALEQISAGLIQVSQRQGRLYPYPKNLQLGYDRVVLGFLLGGKPEQAPPALPEFYNHWCEKPFEEWGVEVDPEVDPENTLLFLGEPTELAIELAEAFGGSVLSQEQSTIASKLLQHCQSHSQGAQIYTKFRRFIIEHPVLTNQALVEAKGLFGLGVGLADLLEECYEPAPSCYRLQENFYACPYCHALTSVANAQVIANPDCNRCPPGRRLKRKVKLPQDVLKLRRGIERFWFYPGRAEIRLYEKLVELGLQVELYPSCDRYDLRATFADGEVWALDLKDYSNPYLLVKRLGDEPIPNDPPWSFAYIVIPNERKRDRPAYLKELKSRWRWQNAKPVFDDAIFALAKKKAGASTKETL</sequence>
<comment type="caution">
    <text evidence="3">The sequence shown here is derived from an EMBL/GenBank/DDBJ whole genome shotgun (WGS) entry which is preliminary data.</text>
</comment>
<dbReference type="InterPro" id="IPR041191">
    <property type="entry name" value="pPIWI_RE_Y"/>
</dbReference>
<dbReference type="EMBL" id="JAHHIF010000069">
    <property type="protein sequence ID" value="MBW4548701.1"/>
    <property type="molecule type" value="Genomic_DNA"/>
</dbReference>
<gene>
    <name evidence="3" type="ORF">KME25_30495</name>
</gene>
<evidence type="ECO:0000259" key="2">
    <source>
        <dbReference type="Pfam" id="PF18156"/>
    </source>
</evidence>
<dbReference type="AlphaFoldDB" id="A0A951UEF3"/>
<organism evidence="3 4">
    <name type="scientific">Symplocastrum torsivum CPER-KK1</name>
    <dbReference type="NCBI Taxonomy" id="450513"/>
    <lineage>
        <taxon>Bacteria</taxon>
        <taxon>Bacillati</taxon>
        <taxon>Cyanobacteriota</taxon>
        <taxon>Cyanophyceae</taxon>
        <taxon>Oscillatoriophycideae</taxon>
        <taxon>Oscillatoriales</taxon>
        <taxon>Microcoleaceae</taxon>
        <taxon>Symplocastrum</taxon>
    </lineage>
</organism>
<evidence type="ECO:0000313" key="4">
    <source>
        <dbReference type="Proteomes" id="UP000753908"/>
    </source>
</evidence>
<reference evidence="3" key="1">
    <citation type="submission" date="2021-05" db="EMBL/GenBank/DDBJ databases">
        <authorList>
            <person name="Pietrasiak N."/>
            <person name="Ward R."/>
            <person name="Stajich J.E."/>
            <person name="Kurbessoian T."/>
        </authorList>
    </citation>
    <scope>NUCLEOTIDE SEQUENCE</scope>
    <source>
        <strain evidence="3">CPER-KK1</strain>
    </source>
</reference>
<evidence type="ECO:0000313" key="3">
    <source>
        <dbReference type="EMBL" id="MBW4548701.1"/>
    </source>
</evidence>
<protein>
    <recommendedName>
        <fullName evidence="5">REase associating with pPIWI RE domain-containing protein</fullName>
    </recommendedName>
</protein>
<evidence type="ECO:0008006" key="5">
    <source>
        <dbReference type="Google" id="ProtNLM"/>
    </source>
</evidence>
<dbReference type="Pfam" id="PF18154">
    <property type="entry name" value="pPIWI_RE_REase"/>
    <property type="match status" value="1"/>
</dbReference>
<feature type="domain" description="pPIWI-RE three-gene island" evidence="2">
    <location>
        <begin position="11"/>
        <end position="147"/>
    </location>
</feature>
<feature type="domain" description="REase associating with pPIWI RE" evidence="1">
    <location>
        <begin position="242"/>
        <end position="354"/>
    </location>
</feature>
<accession>A0A951UEF3</accession>